<evidence type="ECO:0000256" key="2">
    <source>
        <dbReference type="SAM" id="MobiDB-lite"/>
    </source>
</evidence>
<feature type="compositionally biased region" description="Low complexity" evidence="2">
    <location>
        <begin position="139"/>
        <end position="151"/>
    </location>
</feature>
<feature type="compositionally biased region" description="Low complexity" evidence="2">
    <location>
        <begin position="175"/>
        <end position="202"/>
    </location>
</feature>
<evidence type="ECO:0000256" key="1">
    <source>
        <dbReference type="PROSITE-ProRule" id="PRU00339"/>
    </source>
</evidence>
<dbReference type="EMBL" id="WKJJ01000004">
    <property type="protein sequence ID" value="MRV71494.1"/>
    <property type="molecule type" value="Genomic_DNA"/>
</dbReference>
<sequence length="403" mass="42684">MSLINKMLQDLDARGGAGAKAGGESVRSVSVSGARSPAMLAVRTGVALVALALTAWYGWTQWHKPPPFKAPKPLDPALAVPAPAPASVAVPAKAAGNAAPPVAANALPGPDQAALEESRAARAERIEARRKREGELQPARETQAAGQAALAEQLAEAKRKAKAAKAEAKALAAGATEQSATAPRTQPAAQAHVQPRVAARAAPQREAETSGVTVTSQQQGENAYKRALASLQEGRVQDAMASLEQAVFAYPRHDAARQALVGLLLEARRHEEAMRHLQLGLGLDPKQQQMAMLLARLQIERGGPAVETLMRTLPYAGNNPDYLAFLAGALQKGQRHKEAVEQYQAALRLMPQNGVWWMGMGISLQADKRNGEAADAYQRAKASGSLSPELASFVERKLAQLPR</sequence>
<name>A0A7X2IK80_9BURK</name>
<feature type="region of interest" description="Disordered" evidence="2">
    <location>
        <begin position="175"/>
        <end position="220"/>
    </location>
</feature>
<gene>
    <name evidence="3" type="ORF">GJ700_07130</name>
</gene>
<protein>
    <submittedName>
        <fullName evidence="3">Tetratricopeptide repeat protein</fullName>
    </submittedName>
</protein>
<feature type="region of interest" description="Disordered" evidence="2">
    <location>
        <begin position="129"/>
        <end position="151"/>
    </location>
</feature>
<evidence type="ECO:0000313" key="4">
    <source>
        <dbReference type="Proteomes" id="UP000446768"/>
    </source>
</evidence>
<evidence type="ECO:0000313" key="3">
    <source>
        <dbReference type="EMBL" id="MRV71494.1"/>
    </source>
</evidence>
<dbReference type="PROSITE" id="PS50005">
    <property type="entry name" value="TPR"/>
    <property type="match status" value="1"/>
</dbReference>
<dbReference type="Pfam" id="PF14559">
    <property type="entry name" value="TPR_19"/>
    <property type="match status" value="1"/>
</dbReference>
<organism evidence="3 4">
    <name type="scientific">Pseudoduganella rivuli</name>
    <dbReference type="NCBI Taxonomy" id="2666085"/>
    <lineage>
        <taxon>Bacteria</taxon>
        <taxon>Pseudomonadati</taxon>
        <taxon>Pseudomonadota</taxon>
        <taxon>Betaproteobacteria</taxon>
        <taxon>Burkholderiales</taxon>
        <taxon>Oxalobacteraceae</taxon>
        <taxon>Telluria group</taxon>
        <taxon>Pseudoduganella</taxon>
    </lineage>
</organism>
<feature type="compositionally biased region" description="Polar residues" evidence="2">
    <location>
        <begin position="210"/>
        <end position="220"/>
    </location>
</feature>
<reference evidence="3 4" key="1">
    <citation type="submission" date="2019-11" db="EMBL/GenBank/DDBJ databases">
        <title>Novel species isolated from a subtropical stream in China.</title>
        <authorList>
            <person name="Lu H."/>
        </authorList>
    </citation>
    <scope>NUCLEOTIDE SEQUENCE [LARGE SCALE GENOMIC DNA]</scope>
    <source>
        <strain evidence="3 4">FT92W</strain>
    </source>
</reference>
<dbReference type="InterPro" id="IPR011990">
    <property type="entry name" value="TPR-like_helical_dom_sf"/>
</dbReference>
<dbReference type="SUPFAM" id="SSF48452">
    <property type="entry name" value="TPR-like"/>
    <property type="match status" value="1"/>
</dbReference>
<keyword evidence="1" id="KW-0802">TPR repeat</keyword>
<comment type="caution">
    <text evidence="3">The sequence shown here is derived from an EMBL/GenBank/DDBJ whole genome shotgun (WGS) entry which is preliminary data.</text>
</comment>
<dbReference type="RefSeq" id="WP_154372079.1">
    <property type="nucleotide sequence ID" value="NZ_WKJJ01000004.1"/>
</dbReference>
<dbReference type="Gene3D" id="1.25.40.10">
    <property type="entry name" value="Tetratricopeptide repeat domain"/>
    <property type="match status" value="2"/>
</dbReference>
<proteinExistence type="predicted"/>
<feature type="repeat" description="TPR" evidence="1">
    <location>
        <begin position="320"/>
        <end position="353"/>
    </location>
</feature>
<dbReference type="Proteomes" id="UP000446768">
    <property type="component" value="Unassembled WGS sequence"/>
</dbReference>
<keyword evidence="4" id="KW-1185">Reference proteome</keyword>
<accession>A0A7X2IK80</accession>
<dbReference type="InterPro" id="IPR019734">
    <property type="entry name" value="TPR_rpt"/>
</dbReference>
<dbReference type="AlphaFoldDB" id="A0A7X2IK80"/>